<dbReference type="Proteomes" id="UP000641137">
    <property type="component" value="Unassembled WGS sequence"/>
</dbReference>
<evidence type="ECO:0000256" key="2">
    <source>
        <dbReference type="ARBA" id="ARBA00022692"/>
    </source>
</evidence>
<keyword evidence="4" id="KW-0472">Membrane</keyword>
<dbReference type="AlphaFoldDB" id="A0A8J3GI03"/>
<keyword evidence="2" id="KW-0812">Transmembrane</keyword>
<sequence length="116" mass="12839">MQGNGPHDFMTIDAKEEDVRKGFWKKAKRVARRIPFMDEVVAGYYCALDSRTPARSKAILVAALAYFIMPMDAVPDIFLGLGFTDDIAVLTAALAAVQRNITPAHRKAAQDALREE</sequence>
<reference evidence="6" key="1">
    <citation type="journal article" date="2014" name="Int. J. Syst. Evol. Microbiol.">
        <title>Complete genome sequence of Corynebacterium casei LMG S-19264T (=DSM 44701T), isolated from a smear-ripened cheese.</title>
        <authorList>
            <consortium name="US DOE Joint Genome Institute (JGI-PGF)"/>
            <person name="Walter F."/>
            <person name="Albersmeier A."/>
            <person name="Kalinowski J."/>
            <person name="Ruckert C."/>
        </authorList>
    </citation>
    <scope>NUCLEOTIDE SEQUENCE</scope>
    <source>
        <strain evidence="6">KCTC 42097</strain>
    </source>
</reference>
<comment type="caution">
    <text evidence="6">The sequence shown here is derived from an EMBL/GenBank/DDBJ whole genome shotgun (WGS) entry which is preliminary data.</text>
</comment>
<dbReference type="EMBL" id="BMZO01000007">
    <property type="protein sequence ID" value="GHC74111.1"/>
    <property type="molecule type" value="Genomic_DNA"/>
</dbReference>
<dbReference type="GO" id="GO:0012505">
    <property type="term" value="C:endomembrane system"/>
    <property type="evidence" value="ECO:0007669"/>
    <property type="project" value="UniProtKB-SubCell"/>
</dbReference>
<keyword evidence="7" id="KW-1185">Reference proteome</keyword>
<dbReference type="RefSeq" id="WP_189490221.1">
    <property type="nucleotide sequence ID" value="NZ_BMZO01000007.1"/>
</dbReference>
<comment type="subcellular location">
    <subcellularLocation>
        <location evidence="1">Endomembrane system</location>
        <topology evidence="1">Multi-pass membrane protein</topology>
    </subcellularLocation>
</comment>
<evidence type="ECO:0000313" key="7">
    <source>
        <dbReference type="Proteomes" id="UP000641137"/>
    </source>
</evidence>
<feature type="domain" description="DUF1232" evidence="5">
    <location>
        <begin position="57"/>
        <end position="91"/>
    </location>
</feature>
<dbReference type="InterPro" id="IPR010652">
    <property type="entry name" value="DUF1232"/>
</dbReference>
<reference evidence="6" key="2">
    <citation type="submission" date="2020-09" db="EMBL/GenBank/DDBJ databases">
        <authorList>
            <person name="Sun Q."/>
            <person name="Kim S."/>
        </authorList>
    </citation>
    <scope>NUCLEOTIDE SEQUENCE</scope>
    <source>
        <strain evidence="6">KCTC 42097</strain>
    </source>
</reference>
<organism evidence="6 7">
    <name type="scientific">Limoniibacter endophyticus</name>
    <dbReference type="NCBI Taxonomy" id="1565040"/>
    <lineage>
        <taxon>Bacteria</taxon>
        <taxon>Pseudomonadati</taxon>
        <taxon>Pseudomonadota</taxon>
        <taxon>Alphaproteobacteria</taxon>
        <taxon>Hyphomicrobiales</taxon>
        <taxon>Bartonellaceae</taxon>
        <taxon>Limoniibacter</taxon>
    </lineage>
</organism>
<keyword evidence="3" id="KW-1133">Transmembrane helix</keyword>
<name>A0A8J3GI03_9HYPH</name>
<dbReference type="InterPro" id="IPR016983">
    <property type="entry name" value="UCP031804"/>
</dbReference>
<dbReference type="Pfam" id="PF06803">
    <property type="entry name" value="DUF1232"/>
    <property type="match status" value="1"/>
</dbReference>
<accession>A0A8J3GI03</accession>
<evidence type="ECO:0000256" key="4">
    <source>
        <dbReference type="ARBA" id="ARBA00023136"/>
    </source>
</evidence>
<dbReference type="PIRSF" id="PIRSF031804">
    <property type="entry name" value="UCP031804"/>
    <property type="match status" value="1"/>
</dbReference>
<evidence type="ECO:0000256" key="1">
    <source>
        <dbReference type="ARBA" id="ARBA00004127"/>
    </source>
</evidence>
<gene>
    <name evidence="6" type="ORF">GCM10010136_22960</name>
</gene>
<evidence type="ECO:0000259" key="5">
    <source>
        <dbReference type="Pfam" id="PF06803"/>
    </source>
</evidence>
<protein>
    <recommendedName>
        <fullName evidence="5">DUF1232 domain-containing protein</fullName>
    </recommendedName>
</protein>
<evidence type="ECO:0000256" key="3">
    <source>
        <dbReference type="ARBA" id="ARBA00022989"/>
    </source>
</evidence>
<evidence type="ECO:0000313" key="6">
    <source>
        <dbReference type="EMBL" id="GHC74111.1"/>
    </source>
</evidence>
<proteinExistence type="predicted"/>